<proteinExistence type="predicted"/>
<protein>
    <submittedName>
        <fullName evidence="2">Choice-of-anchor L domain-containing protein</fullName>
    </submittedName>
</protein>
<name>A0ABT8WA18_9FLAO</name>
<dbReference type="EMBL" id="JAUOEK010000101">
    <property type="protein sequence ID" value="MDO5969959.1"/>
    <property type="molecule type" value="Genomic_DNA"/>
</dbReference>
<keyword evidence="3" id="KW-1185">Reference proteome</keyword>
<sequence length="1629" mass="178854">MRFICYFLFILICCNNAMFSQQITVDSNVGLQQLIEDNLVDGCVDISNITSSVNGNMHGLPSYGYFERAGSNFPFENGIMLSTGSATSAGNGVITPPLSESSTTWGTDPDLETALGITNTLNATSIEFDIVSISNQVQFNYLFASEDYDGINPCLVSDGFVFLIREASSTGPYQNIALVPGTSDPVNTNNVRPNLLPACAPQNQQYFDGYNIGDTNYIGRTTVLTASTTITPNITYHVKIIIADQNDGTFDSAVFIEGDSFKILDLGDDIETCASSTLLDADIQNPMATYAWYLDNNLINGAINPTYNAIQSGTYRVVVTVDLNGTSCPEEDEINVSLNTEEPITPISDYGLCDDISGDESETFDLSTKDTELINNIPFSNYTYTYHLSDADARANVNDITAPISNTVNPQPIFVRIDDLDSNCFAYTTFNLVVNPIPNITAPSTLEICDEDDSPDGFAIIDLTQKDSQITNGQSNLIVSYHDSQADANTGNNPIPSPYVNSNTPTEIIYVRVINALTGCVNTSETLTVNMTISPIVDRETLYLDACDTDLDGFASFNLRHALSNIVGGLPAGVTPTFHESYDDANTGSNPIPNETNYQNINFEEQTIYIRIESNTTLCASIVPLEIHTNLLLTGTNLGDFALCDNNDIDNDTLEFNLTSVETHIANDLTNPVTVTFYETEGDRDNNNAPIPKGVLYEATSPTVLYVSLDDGNCAQVGEITLLVNPILQFNPANPIPYCDTDDDGFVSIDLHSLDDMVTNSNTDFTVTYFPTFFDAENNTSNQLPDFFTNTNPIEPIFARITNNDTGCATTNSFEIEVTLAPPATQPSPYLICDNDQDGFSIINLEDKLTEVVGSPIPTGLDIDFFTSFDDADSFTNPITNPTTFNATTQTIFIRVESTVSTSGCYNIVELEVIVNTLPDIPTISNFQICQTGGGSTADFLLVDKDAEILNGQIGKEVFYFEDAAFTIPIDKNALYRNNSRTQTIYVRVENITDASCFDIASFILQVSPDPVYNIPDPFFRCDDISNDGIDTFDLNEKILEIQGPTPPEVLNITFHITREDAEANDNALPLTYTNTRNPQTIYTRIESDDSLCYVIEEININILAAPDITIPTPLTLCDEDYDGSTTFDLTTADFEILDRIQTSLIINYFENFDDINQNDGLDNTNEIVDPSNFISNAKTVYIKVANTLTECFSVVPLELEINLPPPTNNIGTIPICDNDTDTFDLSTVDTMIVDDPSLVTISYHNSQSDADDGLAPLSNIFNYTSSNHTIFIRVSDNTTGCYIAPSFNLQINPNPIANTIPDLITCDDNFDGLFEFNLPALTTNSILGTQNASDYTITYYNDTTNAEAGTNMVDNNYLAFDSEIIYARIENNNTGCFDTTQFSVRINPLPVIPIDDVVPLCIDNLPLVISAETGNPDDTYSWSTGETTPEILLNDISEIGNYSVTVTRPYIIGGDCPYTHHFSVIDSQSATINFTTTVDFADPNSITVDIDTSNIGNYVFILDDGEPQTSNIFENVTFGLHTVTVRDLNGCMDVSQDVMVIDIPKFVTPNSDGFYDTWHIVGIELLPGTIVHIYNRHGKLIKTLPHTSIGWDGTYNGQNMPSDDYWFSADVIQNGNAFNIKGHFALKR</sequence>
<dbReference type="Proteomes" id="UP001176883">
    <property type="component" value="Unassembled WGS sequence"/>
</dbReference>
<evidence type="ECO:0000313" key="2">
    <source>
        <dbReference type="EMBL" id="MDO5969959.1"/>
    </source>
</evidence>
<dbReference type="NCBIfam" id="NF038133">
    <property type="entry name" value="choice_anch_L"/>
    <property type="match status" value="1"/>
</dbReference>
<organism evidence="2 3">
    <name type="scientific">Flavivirga aquimarina</name>
    <dbReference type="NCBI Taxonomy" id="2027862"/>
    <lineage>
        <taxon>Bacteria</taxon>
        <taxon>Pseudomonadati</taxon>
        <taxon>Bacteroidota</taxon>
        <taxon>Flavobacteriia</taxon>
        <taxon>Flavobacteriales</taxon>
        <taxon>Flavobacteriaceae</taxon>
        <taxon>Flavivirga</taxon>
    </lineage>
</organism>
<feature type="signal peptide" evidence="1">
    <location>
        <begin position="1"/>
        <end position="19"/>
    </location>
</feature>
<accession>A0ABT8WA18</accession>
<dbReference type="NCBIfam" id="TIGR04131">
    <property type="entry name" value="Bac_Flav_CTERM"/>
    <property type="match status" value="1"/>
</dbReference>
<dbReference type="InterPro" id="IPR049804">
    <property type="entry name" value="Choice_anch_L"/>
</dbReference>
<gene>
    <name evidence="2" type="ORF">Q4Q35_09065</name>
</gene>
<keyword evidence="1" id="KW-0732">Signal</keyword>
<evidence type="ECO:0000313" key="3">
    <source>
        <dbReference type="Proteomes" id="UP001176883"/>
    </source>
</evidence>
<feature type="chain" id="PRO_5045841855" evidence="1">
    <location>
        <begin position="20"/>
        <end position="1629"/>
    </location>
</feature>
<comment type="caution">
    <text evidence="2">The sequence shown here is derived from an EMBL/GenBank/DDBJ whole genome shotgun (WGS) entry which is preliminary data.</text>
</comment>
<dbReference type="Pfam" id="PF13585">
    <property type="entry name" value="CHU_C"/>
    <property type="match status" value="1"/>
</dbReference>
<reference evidence="2" key="1">
    <citation type="submission" date="2023-07" db="EMBL/GenBank/DDBJ databases">
        <title>Two novel species in the genus Flavivirga.</title>
        <authorList>
            <person name="Kwon K."/>
        </authorList>
    </citation>
    <scope>NUCLEOTIDE SEQUENCE</scope>
    <source>
        <strain evidence="2">KCTC 52353</strain>
    </source>
</reference>
<evidence type="ECO:0000256" key="1">
    <source>
        <dbReference type="SAM" id="SignalP"/>
    </source>
</evidence>
<dbReference type="RefSeq" id="WP_303277652.1">
    <property type="nucleotide sequence ID" value="NZ_JAUOEK010000101.1"/>
</dbReference>
<dbReference type="InterPro" id="IPR026341">
    <property type="entry name" value="T9SS_type_B"/>
</dbReference>